<protein>
    <submittedName>
        <fullName evidence="2">Uncharacterized protein</fullName>
    </submittedName>
</protein>
<reference evidence="2 3" key="1">
    <citation type="journal article" date="2023" name="IScience">
        <title>Expanded male sex-determining region conserved during the evolution of homothallism in the green alga Volvox.</title>
        <authorList>
            <person name="Yamamoto K."/>
            <person name="Matsuzaki R."/>
            <person name="Mahakham W."/>
            <person name="Heman W."/>
            <person name="Sekimoto H."/>
            <person name="Kawachi M."/>
            <person name="Minakuchi Y."/>
            <person name="Toyoda A."/>
            <person name="Nozaki H."/>
        </authorList>
    </citation>
    <scope>NUCLEOTIDE SEQUENCE [LARGE SCALE GENOMIC DNA]</scope>
    <source>
        <strain evidence="2 3">NIES-4468</strain>
    </source>
</reference>
<feature type="signal peptide" evidence="1">
    <location>
        <begin position="1"/>
        <end position="21"/>
    </location>
</feature>
<evidence type="ECO:0000313" key="3">
    <source>
        <dbReference type="Proteomes" id="UP001165090"/>
    </source>
</evidence>
<gene>
    <name evidence="2" type="ORF">VaNZ11_014352</name>
</gene>
<dbReference type="EMBL" id="BSDZ01000086">
    <property type="protein sequence ID" value="GLI69672.1"/>
    <property type="molecule type" value="Genomic_DNA"/>
</dbReference>
<evidence type="ECO:0000313" key="2">
    <source>
        <dbReference type="EMBL" id="GLI69672.1"/>
    </source>
</evidence>
<accession>A0ABQ5SI89</accession>
<organism evidence="2 3">
    <name type="scientific">Volvox africanus</name>
    <dbReference type="NCBI Taxonomy" id="51714"/>
    <lineage>
        <taxon>Eukaryota</taxon>
        <taxon>Viridiplantae</taxon>
        <taxon>Chlorophyta</taxon>
        <taxon>core chlorophytes</taxon>
        <taxon>Chlorophyceae</taxon>
        <taxon>CS clade</taxon>
        <taxon>Chlamydomonadales</taxon>
        <taxon>Volvocaceae</taxon>
        <taxon>Volvox</taxon>
    </lineage>
</organism>
<keyword evidence="1" id="KW-0732">Signal</keyword>
<name>A0ABQ5SI89_9CHLO</name>
<dbReference type="Proteomes" id="UP001165090">
    <property type="component" value="Unassembled WGS sequence"/>
</dbReference>
<proteinExistence type="predicted"/>
<feature type="non-terminal residue" evidence="2">
    <location>
        <position position="199"/>
    </location>
</feature>
<feature type="chain" id="PRO_5045120178" evidence="1">
    <location>
        <begin position="22"/>
        <end position="199"/>
    </location>
</feature>
<sequence>MATPQPCRSLVLLVDALHASAASTLRLALIRFSNLLALGTASTDRPTDVGLALILRSGTSVQLQVVYKPSRFMLRDFQAAVHRIRENEAWASPDTRKLVLALRSLVQHLAAAAGGGAGDPGLVPGVQVLQAAGIMRVVVVAHCFKPPAGGLLMKVLDEAAQNLVSVSFLSLNTEHSLELFRLGPATATAIPSAALPDMK</sequence>
<keyword evidence="3" id="KW-1185">Reference proteome</keyword>
<evidence type="ECO:0000256" key="1">
    <source>
        <dbReference type="SAM" id="SignalP"/>
    </source>
</evidence>
<comment type="caution">
    <text evidence="2">The sequence shown here is derived from an EMBL/GenBank/DDBJ whole genome shotgun (WGS) entry which is preliminary data.</text>
</comment>